<dbReference type="AlphaFoldDB" id="A0A8X7BI04"/>
<comment type="subcellular location">
    <subcellularLocation>
        <location evidence="1">Nucleus</location>
    </subcellularLocation>
</comment>
<dbReference type="SUPFAM" id="SSF46689">
    <property type="entry name" value="Homeodomain-like"/>
    <property type="match status" value="1"/>
</dbReference>
<dbReference type="GO" id="GO:0003676">
    <property type="term" value="F:nucleic acid binding"/>
    <property type="evidence" value="ECO:0007669"/>
    <property type="project" value="InterPro"/>
</dbReference>
<sequence length="312" mass="35883">MPLRRKRRQYEQLTDFDRGRIISLREAGWSNRRIGRHLGRSDMVVARCWQQWITEGKVYRRGGSGRPRNTNDREDRAIRRVATSALTTSLASIQRHLPPSRHPVPSRETIRRRLTEVGLRSRHWRRVIFSDESRFSLSADDHRTRVWRRTGQRSDPAFIVERNTAISQGVTVWGAISWDTRSSLLVLQGTLTARRYVDDILTPIVLPMLSSHPGAIYQQDNARPHTARLSQQCLQGYDVLPWPARSPDLSPIKHVCDALGRQLQPSRDTGELTAQMQRLWQDLPQGVISDLIKSMPRRILACIAARGGFTTY</sequence>
<evidence type="ECO:0000313" key="4">
    <source>
        <dbReference type="EMBL" id="GFY31144.1"/>
    </source>
</evidence>
<dbReference type="InterPro" id="IPR025246">
    <property type="entry name" value="IS30-like_HTH"/>
</dbReference>
<dbReference type="EMBL" id="BMAU01021396">
    <property type="protein sequence ID" value="GFY31144.1"/>
    <property type="molecule type" value="Genomic_DNA"/>
</dbReference>
<dbReference type="Pfam" id="PF13936">
    <property type="entry name" value="HTH_38"/>
    <property type="match status" value="1"/>
</dbReference>
<dbReference type="Gene3D" id="1.10.10.60">
    <property type="entry name" value="Homeodomain-like"/>
    <property type="match status" value="1"/>
</dbReference>
<evidence type="ECO:0000259" key="2">
    <source>
        <dbReference type="Pfam" id="PF13358"/>
    </source>
</evidence>
<reference evidence="4" key="1">
    <citation type="submission" date="2020-08" db="EMBL/GenBank/DDBJ databases">
        <title>Multicomponent nature underlies the extraordinary mechanical properties of spider dragline silk.</title>
        <authorList>
            <person name="Kono N."/>
            <person name="Nakamura H."/>
            <person name="Mori M."/>
            <person name="Yoshida Y."/>
            <person name="Ohtoshi R."/>
            <person name="Malay A.D."/>
            <person name="Moran D.A.P."/>
            <person name="Tomita M."/>
            <person name="Numata K."/>
            <person name="Arakawa K."/>
        </authorList>
    </citation>
    <scope>NUCLEOTIDE SEQUENCE</scope>
</reference>
<feature type="domain" description="Tc1-like transposase DDE" evidence="2">
    <location>
        <begin position="126"/>
        <end position="267"/>
    </location>
</feature>
<evidence type="ECO:0000313" key="5">
    <source>
        <dbReference type="Proteomes" id="UP000887159"/>
    </source>
</evidence>
<gene>
    <name evidence="4" type="ORF">TNCV_4360511</name>
</gene>
<feature type="domain" description="Transposase IS30-like HTH" evidence="3">
    <location>
        <begin position="10"/>
        <end position="47"/>
    </location>
</feature>
<comment type="caution">
    <text evidence="4">The sequence shown here is derived from an EMBL/GenBank/DDBJ whole genome shotgun (WGS) entry which is preliminary data.</text>
</comment>
<dbReference type="InterPro" id="IPR009057">
    <property type="entry name" value="Homeodomain-like_sf"/>
</dbReference>
<keyword evidence="5" id="KW-1185">Reference proteome</keyword>
<dbReference type="Pfam" id="PF13358">
    <property type="entry name" value="DDE_3"/>
    <property type="match status" value="1"/>
</dbReference>
<organism evidence="4 5">
    <name type="scientific">Trichonephila clavipes</name>
    <name type="common">Golden silk orbweaver</name>
    <name type="synonym">Nephila clavipes</name>
    <dbReference type="NCBI Taxonomy" id="2585209"/>
    <lineage>
        <taxon>Eukaryota</taxon>
        <taxon>Metazoa</taxon>
        <taxon>Ecdysozoa</taxon>
        <taxon>Arthropoda</taxon>
        <taxon>Chelicerata</taxon>
        <taxon>Arachnida</taxon>
        <taxon>Araneae</taxon>
        <taxon>Araneomorphae</taxon>
        <taxon>Entelegynae</taxon>
        <taxon>Araneoidea</taxon>
        <taxon>Nephilidae</taxon>
        <taxon>Trichonephila</taxon>
    </lineage>
</organism>
<accession>A0A8X7BI04</accession>
<dbReference type="PANTHER" id="PTHR46068">
    <property type="entry name" value="PROTEIN CBG27172"/>
    <property type="match status" value="1"/>
</dbReference>
<dbReference type="InterPro" id="IPR038717">
    <property type="entry name" value="Tc1-like_DDE_dom"/>
</dbReference>
<evidence type="ECO:0000259" key="3">
    <source>
        <dbReference type="Pfam" id="PF13936"/>
    </source>
</evidence>
<proteinExistence type="predicted"/>
<dbReference type="PANTHER" id="PTHR46068:SF1">
    <property type="entry name" value="TRANSPOSASE IS30-LIKE HTH DOMAIN-CONTAINING PROTEIN"/>
    <property type="match status" value="1"/>
</dbReference>
<dbReference type="GO" id="GO:0005634">
    <property type="term" value="C:nucleus"/>
    <property type="evidence" value="ECO:0007669"/>
    <property type="project" value="UniProtKB-SubCell"/>
</dbReference>
<evidence type="ECO:0000256" key="1">
    <source>
        <dbReference type="ARBA" id="ARBA00004123"/>
    </source>
</evidence>
<protein>
    <submittedName>
        <fullName evidence="4">Transposable element Tcb2 transposase</fullName>
    </submittedName>
</protein>
<dbReference type="Gene3D" id="3.30.420.10">
    <property type="entry name" value="Ribonuclease H-like superfamily/Ribonuclease H"/>
    <property type="match status" value="1"/>
</dbReference>
<dbReference type="InterPro" id="IPR036397">
    <property type="entry name" value="RNaseH_sf"/>
</dbReference>
<dbReference type="Proteomes" id="UP000887159">
    <property type="component" value="Unassembled WGS sequence"/>
</dbReference>
<name>A0A8X7BI04_TRICX</name>